<evidence type="ECO:0000313" key="17">
    <source>
        <dbReference type="Proteomes" id="UP000316621"/>
    </source>
</evidence>
<dbReference type="SMART" id="SM00401">
    <property type="entry name" value="ZnF_GATA"/>
    <property type="match status" value="1"/>
</dbReference>
<feature type="domain" description="GATA-type" evidence="15">
    <location>
        <begin position="404"/>
        <end position="436"/>
    </location>
</feature>
<evidence type="ECO:0000256" key="14">
    <source>
        <dbReference type="SAM" id="MobiDB-lite"/>
    </source>
</evidence>
<dbReference type="PANTHER" id="PTHR45658">
    <property type="entry name" value="GATA TRANSCRIPTION FACTOR"/>
    <property type="match status" value="1"/>
</dbReference>
<sequence>MAPDQLQEELRRLQDLVTRLSAEVGEKNQELEFKDKVLEERTTFLSMMTEERDHIYQLYNEEKRKTVRIVYENEMLMRELVTQRKEIKLQGKEIEKLEAQLDFKSSQLLVLSEEVTRKRNINMSSGDNVQLQLNLNSFREELEEKDYESDSEPNLNQNLIGKEHISNHDLHEVHKVLNEEVKREDHEKLTKPMDEWGEEDFEGSGGEECNDFQDMFPPIPPPESFDMSNNSPDLSSDLPVPDDETAGFQWLSTFVEDSLSDGGITLDMGFCKNSKKDDSCRLRTSNPVAVLKNSSSCPGGEPMLPSPSTVVPGRVRSKRPRPANFNQRAALNLVSPTSCITNAQDNSYLLSESENFAESHLPCTPKVNGKEQKKKKKKRKRLPPSVPSNRSDHAQQQQPGGGTKKCSHCEITKTPQWREGPLGPSTLCNACGVCYKRGRLLPEYRPATSPTFVPSLHSNTHKKVLAMRIEGTPADMNPTNPGPEFLPARNTHLLESSQVGARKTETKVPSSI</sequence>
<dbReference type="SUPFAM" id="SSF57716">
    <property type="entry name" value="Glucocorticoid receptor-like (DNA-binding domain)"/>
    <property type="match status" value="1"/>
</dbReference>
<feature type="region of interest" description="Disordered" evidence="14">
    <location>
        <begin position="199"/>
        <end position="218"/>
    </location>
</feature>
<dbReference type="PROSITE" id="PS50114">
    <property type="entry name" value="GATA_ZN_FINGER_2"/>
    <property type="match status" value="1"/>
</dbReference>
<evidence type="ECO:0000256" key="1">
    <source>
        <dbReference type="ARBA" id="ARBA00004123"/>
    </source>
</evidence>
<keyword evidence="4 12" id="KW-0863">Zinc-finger</keyword>
<evidence type="ECO:0000256" key="13">
    <source>
        <dbReference type="SAM" id="Coils"/>
    </source>
</evidence>
<keyword evidence="5" id="KW-0862">Zinc</keyword>
<dbReference type="InterPro" id="IPR013088">
    <property type="entry name" value="Znf_NHR/GATA"/>
</dbReference>
<organism evidence="16 17">
    <name type="scientific">Papaver somniferum</name>
    <name type="common">Opium poppy</name>
    <dbReference type="NCBI Taxonomy" id="3469"/>
    <lineage>
        <taxon>Eukaryota</taxon>
        <taxon>Viridiplantae</taxon>
        <taxon>Streptophyta</taxon>
        <taxon>Embryophyta</taxon>
        <taxon>Tracheophyta</taxon>
        <taxon>Spermatophyta</taxon>
        <taxon>Magnoliopsida</taxon>
        <taxon>Ranunculales</taxon>
        <taxon>Papaveraceae</taxon>
        <taxon>Papaveroideae</taxon>
        <taxon>Papaver</taxon>
    </lineage>
</organism>
<evidence type="ECO:0000259" key="15">
    <source>
        <dbReference type="PROSITE" id="PS50114"/>
    </source>
</evidence>
<evidence type="ECO:0000256" key="5">
    <source>
        <dbReference type="ARBA" id="ARBA00022833"/>
    </source>
</evidence>
<protein>
    <recommendedName>
        <fullName evidence="15">GATA-type domain-containing protein</fullName>
    </recommendedName>
</protein>
<dbReference type="OrthoDB" id="2162994at2759"/>
<dbReference type="GO" id="GO:0005634">
    <property type="term" value="C:nucleus"/>
    <property type="evidence" value="ECO:0007669"/>
    <property type="project" value="UniProtKB-SubCell"/>
</dbReference>
<keyword evidence="6" id="KW-0805">Transcription regulation</keyword>
<feature type="coiled-coil region" evidence="13">
    <location>
        <begin position="80"/>
        <end position="148"/>
    </location>
</feature>
<evidence type="ECO:0000256" key="10">
    <source>
        <dbReference type="ARBA" id="ARBA00023242"/>
    </source>
</evidence>
<evidence type="ECO:0000256" key="8">
    <source>
        <dbReference type="ARBA" id="ARBA00023159"/>
    </source>
</evidence>
<dbReference type="GO" id="GO:0030154">
    <property type="term" value="P:cell differentiation"/>
    <property type="evidence" value="ECO:0007669"/>
    <property type="project" value="TreeGrafter"/>
</dbReference>
<dbReference type="EMBL" id="CM010723">
    <property type="protein sequence ID" value="RZC76333.1"/>
    <property type="molecule type" value="Genomic_DNA"/>
</dbReference>
<feature type="region of interest" description="Disordered" evidence="14">
    <location>
        <begin position="294"/>
        <end position="328"/>
    </location>
</feature>
<dbReference type="Gene3D" id="3.30.50.10">
    <property type="entry name" value="Erythroid Transcription Factor GATA-1, subunit A"/>
    <property type="match status" value="1"/>
</dbReference>
<dbReference type="Proteomes" id="UP000316621">
    <property type="component" value="Chromosome 9"/>
</dbReference>
<dbReference type="InterPro" id="IPR000679">
    <property type="entry name" value="Znf_GATA"/>
</dbReference>
<evidence type="ECO:0000256" key="11">
    <source>
        <dbReference type="ARBA" id="ARBA00055020"/>
    </source>
</evidence>
<evidence type="ECO:0000256" key="4">
    <source>
        <dbReference type="ARBA" id="ARBA00022771"/>
    </source>
</evidence>
<evidence type="ECO:0000256" key="3">
    <source>
        <dbReference type="ARBA" id="ARBA00022723"/>
    </source>
</evidence>
<dbReference type="STRING" id="3469.A0A4Y7KSK3"/>
<dbReference type="FunFam" id="3.30.50.10:FF:000025">
    <property type="entry name" value="GATA transcription factor"/>
    <property type="match status" value="1"/>
</dbReference>
<evidence type="ECO:0000256" key="7">
    <source>
        <dbReference type="ARBA" id="ARBA00023125"/>
    </source>
</evidence>
<evidence type="ECO:0000256" key="6">
    <source>
        <dbReference type="ARBA" id="ARBA00023015"/>
    </source>
</evidence>
<keyword evidence="13" id="KW-0175">Coiled coil</keyword>
<keyword evidence="8" id="KW-0010">Activator</keyword>
<evidence type="ECO:0000256" key="12">
    <source>
        <dbReference type="PROSITE-ProRule" id="PRU00094"/>
    </source>
</evidence>
<feature type="coiled-coil region" evidence="13">
    <location>
        <begin position="3"/>
        <end position="30"/>
    </location>
</feature>
<keyword evidence="3" id="KW-0479">Metal-binding</keyword>
<dbReference type="Pfam" id="PF00320">
    <property type="entry name" value="GATA"/>
    <property type="match status" value="1"/>
</dbReference>
<proteinExistence type="inferred from homology"/>
<accession>A0A4Y7KSK3</accession>
<comment type="subcellular location">
    <subcellularLocation>
        <location evidence="1">Nucleus</location>
    </subcellularLocation>
</comment>
<dbReference type="GO" id="GO:0006355">
    <property type="term" value="P:regulation of DNA-templated transcription"/>
    <property type="evidence" value="ECO:0007669"/>
    <property type="project" value="InterPro"/>
</dbReference>
<dbReference type="InterPro" id="IPR051140">
    <property type="entry name" value="GATA_TF"/>
</dbReference>
<feature type="compositionally biased region" description="Basic residues" evidence="14">
    <location>
        <begin position="372"/>
        <end position="382"/>
    </location>
</feature>
<evidence type="ECO:0000256" key="2">
    <source>
        <dbReference type="ARBA" id="ARBA00005694"/>
    </source>
</evidence>
<gene>
    <name evidence="16" type="ORF">C5167_000422</name>
</gene>
<keyword evidence="7" id="KW-0238">DNA-binding</keyword>
<dbReference type="CDD" id="cd00202">
    <property type="entry name" value="ZnF_GATA"/>
    <property type="match status" value="1"/>
</dbReference>
<dbReference type="GO" id="GO:0043565">
    <property type="term" value="F:sequence-specific DNA binding"/>
    <property type="evidence" value="ECO:0007669"/>
    <property type="project" value="InterPro"/>
</dbReference>
<comment type="similarity">
    <text evidence="2">Belongs to the type IV zinc-finger family. Class A subfamily.</text>
</comment>
<reference evidence="16 17" key="1">
    <citation type="journal article" date="2018" name="Science">
        <title>The opium poppy genome and morphinan production.</title>
        <authorList>
            <person name="Guo L."/>
            <person name="Winzer T."/>
            <person name="Yang X."/>
            <person name="Li Y."/>
            <person name="Ning Z."/>
            <person name="He Z."/>
            <person name="Teodor R."/>
            <person name="Lu Y."/>
            <person name="Bowser T.A."/>
            <person name="Graham I.A."/>
            <person name="Ye K."/>
        </authorList>
    </citation>
    <scope>NUCLEOTIDE SEQUENCE [LARGE SCALE GENOMIC DNA]</scope>
    <source>
        <strain evidence="17">cv. HN1</strain>
        <tissue evidence="16">Leaves</tissue>
    </source>
</reference>
<keyword evidence="17" id="KW-1185">Reference proteome</keyword>
<dbReference type="AlphaFoldDB" id="A0A4Y7KSK3"/>
<dbReference type="GO" id="GO:0008270">
    <property type="term" value="F:zinc ion binding"/>
    <property type="evidence" value="ECO:0007669"/>
    <property type="project" value="UniProtKB-KW"/>
</dbReference>
<evidence type="ECO:0000313" key="16">
    <source>
        <dbReference type="EMBL" id="RZC76333.1"/>
    </source>
</evidence>
<comment type="function">
    <text evidence="11">Transcriptional activator that specifically binds 5'-GATA-3' or 5'-GAT-3' motifs within gene promoters. May be involved in the regulation of some light-responsive genes.</text>
</comment>
<evidence type="ECO:0000256" key="9">
    <source>
        <dbReference type="ARBA" id="ARBA00023163"/>
    </source>
</evidence>
<dbReference type="Gramene" id="RZC76333">
    <property type="protein sequence ID" value="RZC76333"/>
    <property type="gene ID" value="C5167_000422"/>
</dbReference>
<keyword evidence="9" id="KW-0804">Transcription</keyword>
<dbReference type="PANTHER" id="PTHR45658:SF51">
    <property type="entry name" value="GATA TRANSCRIPTION FACTOR 8"/>
    <property type="match status" value="1"/>
</dbReference>
<name>A0A4Y7KSK3_PAPSO</name>
<keyword evidence="10" id="KW-0539">Nucleus</keyword>
<dbReference type="PROSITE" id="PS00344">
    <property type="entry name" value="GATA_ZN_FINGER_1"/>
    <property type="match status" value="1"/>
</dbReference>
<feature type="region of interest" description="Disordered" evidence="14">
    <location>
        <begin position="360"/>
        <end position="407"/>
    </location>
</feature>